<reference evidence="1" key="2">
    <citation type="submission" date="2018-05" db="EMBL/GenBank/DDBJ databases">
        <title>OgluRS3 (Oryza glumaepatula Reference Sequence Version 3).</title>
        <authorList>
            <person name="Zhang J."/>
            <person name="Kudrna D."/>
            <person name="Lee S."/>
            <person name="Talag J."/>
            <person name="Welchert J."/>
            <person name="Wing R.A."/>
        </authorList>
    </citation>
    <scope>NUCLEOTIDE SEQUENCE [LARGE SCALE GENOMIC DNA]</scope>
</reference>
<protein>
    <submittedName>
        <fullName evidence="1">Uncharacterized protein</fullName>
    </submittedName>
</protein>
<keyword evidence="2" id="KW-1185">Reference proteome</keyword>
<dbReference type="HOGENOM" id="CLU_2907775_0_0_1"/>
<dbReference type="AlphaFoldDB" id="A0A0D9ZKM4"/>
<sequence>MSNQADKKLLLRLLPQHYHHHLKPKANGGCYTTESRWDGMIPVILAKYQVKPVRYQAIPTTH</sequence>
<name>A0A0D9ZKM4_9ORYZ</name>
<evidence type="ECO:0000313" key="1">
    <source>
        <dbReference type="EnsemblPlants" id="OGLUM04G11940.1"/>
    </source>
</evidence>
<dbReference type="EnsemblPlants" id="OGLUM04G11940.1">
    <property type="protein sequence ID" value="OGLUM04G11940.1"/>
    <property type="gene ID" value="OGLUM04G11940"/>
</dbReference>
<dbReference type="Proteomes" id="UP000026961">
    <property type="component" value="Chromosome 4"/>
</dbReference>
<evidence type="ECO:0000313" key="2">
    <source>
        <dbReference type="Proteomes" id="UP000026961"/>
    </source>
</evidence>
<dbReference type="Gramene" id="OGLUM04G11940.1">
    <property type="protein sequence ID" value="OGLUM04G11940.1"/>
    <property type="gene ID" value="OGLUM04G11940"/>
</dbReference>
<accession>A0A0D9ZKM4</accession>
<organism evidence="1">
    <name type="scientific">Oryza glumipatula</name>
    <dbReference type="NCBI Taxonomy" id="40148"/>
    <lineage>
        <taxon>Eukaryota</taxon>
        <taxon>Viridiplantae</taxon>
        <taxon>Streptophyta</taxon>
        <taxon>Embryophyta</taxon>
        <taxon>Tracheophyta</taxon>
        <taxon>Spermatophyta</taxon>
        <taxon>Magnoliopsida</taxon>
        <taxon>Liliopsida</taxon>
        <taxon>Poales</taxon>
        <taxon>Poaceae</taxon>
        <taxon>BOP clade</taxon>
        <taxon>Oryzoideae</taxon>
        <taxon>Oryzeae</taxon>
        <taxon>Oryzinae</taxon>
        <taxon>Oryza</taxon>
    </lineage>
</organism>
<proteinExistence type="predicted"/>
<reference evidence="1" key="1">
    <citation type="submission" date="2015-04" db="UniProtKB">
        <authorList>
            <consortium name="EnsemblPlants"/>
        </authorList>
    </citation>
    <scope>IDENTIFICATION</scope>
</reference>